<feature type="compositionally biased region" description="Low complexity" evidence="2">
    <location>
        <begin position="547"/>
        <end position="663"/>
    </location>
</feature>
<feature type="compositionally biased region" description="Acidic residues" evidence="2">
    <location>
        <begin position="902"/>
        <end position="919"/>
    </location>
</feature>
<dbReference type="OrthoDB" id="331341at2759"/>
<dbReference type="KEGG" id="pmal:PMUG01_10042800"/>
<dbReference type="PANTHER" id="PTHR13138:SF3">
    <property type="entry name" value="CD2 ANTIGEN CYTOPLASMIC TAIL-BINDING PROTEIN 2"/>
    <property type="match status" value="1"/>
</dbReference>
<feature type="region of interest" description="Disordered" evidence="2">
    <location>
        <begin position="94"/>
        <end position="153"/>
    </location>
</feature>
<dbReference type="InterPro" id="IPR039905">
    <property type="entry name" value="CD2BP2/Lin1"/>
</dbReference>
<feature type="compositionally biased region" description="Acidic residues" evidence="2">
    <location>
        <begin position="862"/>
        <end position="877"/>
    </location>
</feature>
<keyword evidence="1" id="KW-0175">Coiled coil</keyword>
<dbReference type="PANTHER" id="PTHR13138">
    <property type="entry name" value="PROTEIN LIN1"/>
    <property type="match status" value="1"/>
</dbReference>
<evidence type="ECO:0000313" key="3">
    <source>
        <dbReference type="EMBL" id="SCN45153.1"/>
    </source>
</evidence>
<gene>
    <name evidence="3" type="primary">PmUG01_10042800</name>
    <name evidence="3" type="ORF">PMUG01_10042800</name>
</gene>
<dbReference type="SUPFAM" id="SSF55277">
    <property type="entry name" value="GYF domain"/>
    <property type="match status" value="1"/>
</dbReference>
<dbReference type="Gene3D" id="3.30.1490.40">
    <property type="match status" value="1"/>
</dbReference>
<organism evidence="3 4">
    <name type="scientific">Plasmodium malariae</name>
    <dbReference type="NCBI Taxonomy" id="5858"/>
    <lineage>
        <taxon>Eukaryota</taxon>
        <taxon>Sar</taxon>
        <taxon>Alveolata</taxon>
        <taxon>Apicomplexa</taxon>
        <taxon>Aconoidasida</taxon>
        <taxon>Haemosporida</taxon>
        <taxon>Plasmodiidae</taxon>
        <taxon>Plasmodium</taxon>
        <taxon>Plasmodium (Plasmodium)</taxon>
    </lineage>
</organism>
<feature type="region of interest" description="Disordered" evidence="2">
    <location>
        <begin position="855"/>
        <end position="919"/>
    </location>
</feature>
<protein>
    <recommendedName>
        <fullName evidence="5">GYF domain-containing protein</fullName>
    </recommendedName>
</protein>
<reference evidence="3 4" key="1">
    <citation type="submission" date="2016-06" db="EMBL/GenBank/DDBJ databases">
        <authorList>
            <consortium name="Pathogen Informatics"/>
        </authorList>
    </citation>
    <scope>NUCLEOTIDE SEQUENCE [LARGE SCALE GENOMIC DNA]</scope>
</reference>
<dbReference type="OMA" id="MIRYKND"/>
<evidence type="ECO:0000313" key="4">
    <source>
        <dbReference type="Proteomes" id="UP000219813"/>
    </source>
</evidence>
<evidence type="ECO:0008006" key="5">
    <source>
        <dbReference type="Google" id="ProtNLM"/>
    </source>
</evidence>
<dbReference type="Proteomes" id="UP000219813">
    <property type="component" value="Chromosome 10"/>
</dbReference>
<evidence type="ECO:0000256" key="1">
    <source>
        <dbReference type="SAM" id="Coils"/>
    </source>
</evidence>
<feature type="compositionally biased region" description="Basic residues" evidence="2">
    <location>
        <begin position="881"/>
        <end position="899"/>
    </location>
</feature>
<dbReference type="InterPro" id="IPR035445">
    <property type="entry name" value="GYF-like_dom_sf"/>
</dbReference>
<feature type="compositionally biased region" description="Low complexity" evidence="2">
    <location>
        <begin position="140"/>
        <end position="149"/>
    </location>
</feature>
<keyword evidence="4" id="KW-1185">Reference proteome</keyword>
<feature type="compositionally biased region" description="Low complexity" evidence="2">
    <location>
        <begin position="266"/>
        <end position="340"/>
    </location>
</feature>
<dbReference type="GO" id="GO:0005682">
    <property type="term" value="C:U5 snRNP"/>
    <property type="evidence" value="ECO:0007669"/>
    <property type="project" value="InterPro"/>
</dbReference>
<feature type="coiled-coil region" evidence="1">
    <location>
        <begin position="706"/>
        <end position="769"/>
    </location>
</feature>
<feature type="compositionally biased region" description="Acidic residues" evidence="2">
    <location>
        <begin position="99"/>
        <end position="115"/>
    </location>
</feature>
<feature type="compositionally biased region" description="Basic and acidic residues" evidence="2">
    <location>
        <begin position="479"/>
        <end position="540"/>
    </location>
</feature>
<dbReference type="AlphaFoldDB" id="A0A1D3RJ52"/>
<dbReference type="EMBL" id="LT594631">
    <property type="protein sequence ID" value="SCN45153.1"/>
    <property type="molecule type" value="Genomic_DNA"/>
</dbReference>
<name>A0A1D3RJ52_PLAMA</name>
<accession>A0A1D3RJ52</accession>
<feature type="region of interest" description="Disordered" evidence="2">
    <location>
        <begin position="262"/>
        <end position="340"/>
    </location>
</feature>
<dbReference type="RefSeq" id="XP_028862202.1">
    <property type="nucleotide sequence ID" value="XM_029005632.1"/>
</dbReference>
<dbReference type="VEuPathDB" id="PlasmoDB:PmUG01_10042800"/>
<dbReference type="GeneID" id="39869428"/>
<proteinExistence type="predicted"/>
<evidence type="ECO:0000256" key="2">
    <source>
        <dbReference type="SAM" id="MobiDB-lite"/>
    </source>
</evidence>
<sequence>MLNEDSIEVDLVKIENELKKNQDDIEKKKKKKVQFSDKNETIYYEKDENENNYFNFALNNFNYFECFYNEMYNIDFNEGEYKNEDTILNVEDRTAAYDNNDEPFENSKEADEDYKEGEQSKKQLGKKGMNDSTSADDIGNNNSSNNSSNGVKDYVTKRERFNQTFNEDCSFEIDDIQKALINAEERTTNYSKDYFGYDIEPFNMKNELKEGYIDKHGNYIYNDYDYEDVEEAWLKAVDEEDPFTTFSNHKLKSKIHNAAMSTIGDNNSNGSGNRNCNSRTNISSNGSSNGSSNISSNSSSNISSNSSSNISSNSSSNISSNSSSNISSNSSSNISSNSSSNNLNNYMRTVNIYDALYSLSCLLIDKETPIKAMIRYKNDLKLCKNYLNECKLKLQKFNSFVTSDAEKSTLLDDHTVVIDGQSFNDMHSDRPPSNYGGQNKRNILQVNIKRSRRWKKDYSDSGGKRQNTQDNNLEGDDINEQHEEEVKVDKVKVDNTNEVNGKEDRADDEKHDEEQMVGKPPPREDVKEEKVKDKEVKQELKEEDSNEATANETTTNEATANETTTNEATANEATANEATANEATANEATANEATANETTTNEATANETTTNEATANETTTNEATANETTTNEATANETTTNEATTNEATTNEATTNEATANEENINEVIKVNIDTCWESMNGEECITTNKEENETGVLDDEKLKELQKLEEAYQKITLDYKTIERRFNNLIDLTQKLTNEYKNVYFLTKNEFESLCKKLEQYKENIEIQWQFKWNCDSNNNIYGPYNYYDIYNFISVGIVSAVNPIQLRRINNENKVIENIWQMYDAVNYLTFVSNENIKKKRKLDETHIFDYAEDGNEKGEENDDDDNDDNSVDDNYEIKKKRRKKKKGLIQISKKKEKLQDEEDSDDNEDDYESYEI</sequence>
<feature type="region of interest" description="Disordered" evidence="2">
    <location>
        <begin position="422"/>
        <end position="663"/>
    </location>
</feature>
<feature type="compositionally biased region" description="Polar residues" evidence="2">
    <location>
        <begin position="435"/>
        <end position="445"/>
    </location>
</feature>